<accession>A0A3S5E1N4</accession>
<reference evidence="2 3" key="1">
    <citation type="submission" date="2018-12" db="EMBL/GenBank/DDBJ databases">
        <authorList>
            <consortium name="Pathogen Informatics"/>
        </authorList>
    </citation>
    <scope>NUCLEOTIDE SEQUENCE [LARGE SCALE GENOMIC DNA]</scope>
    <source>
        <strain evidence="2 3">NCTC10713</strain>
    </source>
</reference>
<dbReference type="Proteomes" id="UP000278419">
    <property type="component" value="Chromosome"/>
</dbReference>
<proteinExistence type="predicted"/>
<evidence type="ECO:0000313" key="3">
    <source>
        <dbReference type="Proteomes" id="UP000278419"/>
    </source>
</evidence>
<organism evidence="2 3">
    <name type="scientific">Streptococcus anginosus</name>
    <dbReference type="NCBI Taxonomy" id="1328"/>
    <lineage>
        <taxon>Bacteria</taxon>
        <taxon>Bacillati</taxon>
        <taxon>Bacillota</taxon>
        <taxon>Bacilli</taxon>
        <taxon>Lactobacillales</taxon>
        <taxon>Streptococcaceae</taxon>
        <taxon>Streptococcus</taxon>
        <taxon>Streptococcus anginosus group</taxon>
    </lineage>
</organism>
<dbReference type="Gene3D" id="1.10.287.620">
    <property type="entry name" value="Helix Hairpins"/>
    <property type="match status" value="1"/>
</dbReference>
<feature type="region of interest" description="Disordered" evidence="1">
    <location>
        <begin position="84"/>
        <end position="112"/>
    </location>
</feature>
<evidence type="ECO:0000313" key="2">
    <source>
        <dbReference type="EMBL" id="VED97116.1"/>
    </source>
</evidence>
<sequence>MADKDKTPRNRVVRNRQIKETVQRHNQSSARKAQKAAKADLKEANEELTKAKEAYEKAQEAFKAGKIDEEALENAKVKLRKSSRKAENCKKVKKKVKKTNPTIGQKARQTGRKITTRAGQEFLEAGLSKMIH</sequence>
<gene>
    <name evidence="2" type="ORF">NCTC10713_00005</name>
</gene>
<name>A0A3S5E1N4_STRAP</name>
<evidence type="ECO:0000256" key="1">
    <source>
        <dbReference type="SAM" id="MobiDB-lite"/>
    </source>
</evidence>
<dbReference type="GO" id="GO:0016787">
    <property type="term" value="F:hydrolase activity"/>
    <property type="evidence" value="ECO:0007669"/>
    <property type="project" value="UniProtKB-KW"/>
</dbReference>
<dbReference type="AlphaFoldDB" id="A0A3S5E1N4"/>
<feature type="region of interest" description="Disordered" evidence="1">
    <location>
        <begin position="1"/>
        <end position="43"/>
    </location>
</feature>
<dbReference type="EC" id="3.5.1.-" evidence="2"/>
<keyword evidence="2" id="KW-0378">Hydrolase</keyword>
<dbReference type="EMBL" id="LR134283">
    <property type="protein sequence ID" value="VED97116.1"/>
    <property type="molecule type" value="Genomic_DNA"/>
</dbReference>
<protein>
    <submittedName>
        <fullName evidence="2">Peptidase</fullName>
        <ecNumber evidence="2">3.5.1.-</ecNumber>
    </submittedName>
</protein>